<comment type="caution">
    <text evidence="1">The sequence shown here is derived from an EMBL/GenBank/DDBJ whole genome shotgun (WGS) entry which is preliminary data.</text>
</comment>
<evidence type="ECO:0000313" key="2">
    <source>
        <dbReference type="Proteomes" id="UP001597285"/>
    </source>
</evidence>
<keyword evidence="2" id="KW-1185">Reference proteome</keyword>
<accession>A0ABW4NQZ2</accession>
<name>A0ABW4NQZ2_9LACT</name>
<dbReference type="Proteomes" id="UP001597285">
    <property type="component" value="Unassembled WGS sequence"/>
</dbReference>
<gene>
    <name evidence="1" type="ORF">ACFSBK_10155</name>
</gene>
<sequence length="103" mass="12753">MFQVMELQGEYEPWWFFDDWKKQIKSIQTFETFDEAIREYQTQFMDFQKTYPHHQTKKGYLTAFWDESQNQYCIECEDDIQLFHSLILLKEYQLIEAEEIVSN</sequence>
<dbReference type="InterPro" id="IPR010434">
    <property type="entry name" value="DUF1033"/>
</dbReference>
<reference evidence="2" key="1">
    <citation type="journal article" date="2019" name="Int. J. Syst. Evol. Microbiol.">
        <title>The Global Catalogue of Microorganisms (GCM) 10K type strain sequencing project: providing services to taxonomists for standard genome sequencing and annotation.</title>
        <authorList>
            <consortium name="The Broad Institute Genomics Platform"/>
            <consortium name="The Broad Institute Genome Sequencing Center for Infectious Disease"/>
            <person name="Wu L."/>
            <person name="Ma J."/>
        </authorList>
    </citation>
    <scope>NUCLEOTIDE SEQUENCE [LARGE SCALE GENOMIC DNA]</scope>
    <source>
        <strain evidence="2">KCTC 42143</strain>
    </source>
</reference>
<protein>
    <submittedName>
        <fullName evidence="1">DUF1033 family protein</fullName>
    </submittedName>
</protein>
<dbReference type="EMBL" id="JBHUFF010000018">
    <property type="protein sequence ID" value="MFD1800206.1"/>
    <property type="molecule type" value="Genomic_DNA"/>
</dbReference>
<organism evidence="1 2">
    <name type="scientific">Carnobacterium antarcticum</name>
    <dbReference type="NCBI Taxonomy" id="2126436"/>
    <lineage>
        <taxon>Bacteria</taxon>
        <taxon>Bacillati</taxon>
        <taxon>Bacillota</taxon>
        <taxon>Bacilli</taxon>
        <taxon>Lactobacillales</taxon>
        <taxon>Carnobacteriaceae</taxon>
        <taxon>Carnobacterium</taxon>
    </lineage>
</organism>
<proteinExistence type="predicted"/>
<evidence type="ECO:0000313" key="1">
    <source>
        <dbReference type="EMBL" id="MFD1800206.1"/>
    </source>
</evidence>
<dbReference type="RefSeq" id="WP_058920124.1">
    <property type="nucleotide sequence ID" value="NZ_JBHSQC010000006.1"/>
</dbReference>
<dbReference type="Pfam" id="PF06279">
    <property type="entry name" value="DUF1033"/>
    <property type="match status" value="1"/>
</dbReference>